<dbReference type="AlphaFoldDB" id="A0A7T4FPQ1"/>
<reference evidence="1 2" key="1">
    <citation type="submission" date="2020-12" db="EMBL/GenBank/DDBJ databases">
        <title>FDA dAtabase for Regulatory Grade micrObial Sequences (FDA-ARGOS): Supporting development and validation of Infectious Disease Dx tests.</title>
        <authorList>
            <person name="Sproer C."/>
            <person name="Gronow S."/>
            <person name="Severitt S."/>
            <person name="Schroder I."/>
            <person name="Tallon L."/>
            <person name="Sadzewicz L."/>
            <person name="Zhao X."/>
            <person name="Boylan J."/>
            <person name="Ott S."/>
            <person name="Bowen H."/>
            <person name="Vavikolanu K."/>
            <person name="Mehta A."/>
            <person name="Aluvathingal J."/>
            <person name="Nadendla S."/>
            <person name="Lowell S."/>
            <person name="Myers T."/>
            <person name="Yan Y."/>
            <person name="Sichtig H."/>
        </authorList>
    </citation>
    <scope>NUCLEOTIDE SEQUENCE [LARGE SCALE GENOMIC DNA]</scope>
    <source>
        <strain evidence="1 2">FDAARGOS_999</strain>
    </source>
</reference>
<evidence type="ECO:0000313" key="1">
    <source>
        <dbReference type="EMBL" id="QQB74391.1"/>
    </source>
</evidence>
<dbReference type="RefSeq" id="WP_198480929.1">
    <property type="nucleotide sequence ID" value="NZ_CP066022.1"/>
</dbReference>
<accession>A0A7T4FPQ1</accession>
<sequence length="83" mass="9076">MLSKTKNPNVRKAFESYFEYLKRQSDTDDTFLYNASKGTGIGLAQGAATYYTSAAIGGTATSLAGISMLFRGDTRMDKVVNYK</sequence>
<gene>
    <name evidence="1" type="ORF">I6H56_02690</name>
</gene>
<proteinExistence type="predicted"/>
<dbReference type="EMBL" id="CP066022">
    <property type="protein sequence ID" value="QQB74391.1"/>
    <property type="molecule type" value="Genomic_DNA"/>
</dbReference>
<dbReference type="Proteomes" id="UP000595577">
    <property type="component" value="Chromosome"/>
</dbReference>
<organism evidence="1 2">
    <name type="scientific">Fusobacterium canifelinum</name>
    <dbReference type="NCBI Taxonomy" id="285729"/>
    <lineage>
        <taxon>Bacteria</taxon>
        <taxon>Fusobacteriati</taxon>
        <taxon>Fusobacteriota</taxon>
        <taxon>Fusobacteriia</taxon>
        <taxon>Fusobacteriales</taxon>
        <taxon>Fusobacteriaceae</taxon>
        <taxon>Fusobacterium</taxon>
    </lineage>
</organism>
<protein>
    <submittedName>
        <fullName evidence="1">Uncharacterized protein</fullName>
    </submittedName>
</protein>
<evidence type="ECO:0000313" key="2">
    <source>
        <dbReference type="Proteomes" id="UP000595577"/>
    </source>
</evidence>
<name>A0A7T4FPQ1_9FUSO</name>